<organism evidence="2 3">
    <name type="scientific">Azospirillum formosense</name>
    <dbReference type="NCBI Taxonomy" id="861533"/>
    <lineage>
        <taxon>Bacteria</taxon>
        <taxon>Pseudomonadati</taxon>
        <taxon>Pseudomonadota</taxon>
        <taxon>Alphaproteobacteria</taxon>
        <taxon>Rhodospirillales</taxon>
        <taxon>Azospirillaceae</taxon>
        <taxon>Azospirillum</taxon>
    </lineage>
</organism>
<feature type="region of interest" description="Disordered" evidence="1">
    <location>
        <begin position="1"/>
        <end position="37"/>
    </location>
</feature>
<keyword evidence="3" id="KW-1185">Reference proteome</keyword>
<dbReference type="EMBL" id="WHOR01000017">
    <property type="protein sequence ID" value="NUB18438.1"/>
    <property type="molecule type" value="Genomic_DNA"/>
</dbReference>
<reference evidence="2 3" key="1">
    <citation type="submission" date="2019-10" db="EMBL/GenBank/DDBJ databases">
        <title>Genome sequence of Azospirillum formosense CC-Nfb-7.</title>
        <authorList>
            <person name="Ambrosini A."/>
            <person name="Sant'Anna F.H."/>
            <person name="Cassan F.D."/>
            <person name="Souza E.M."/>
            <person name="Passaglia L.M.P."/>
        </authorList>
    </citation>
    <scope>NUCLEOTIDE SEQUENCE [LARGE SCALE GENOMIC DNA]</scope>
    <source>
        <strain evidence="2 3">CC-NFb-7</strain>
    </source>
</reference>
<comment type="caution">
    <text evidence="2">The sequence shown here is derived from an EMBL/GenBank/DDBJ whole genome shotgun (WGS) entry which is preliminary data.</text>
</comment>
<accession>A0ABX2KS32</accession>
<evidence type="ECO:0000256" key="1">
    <source>
        <dbReference type="SAM" id="MobiDB-lite"/>
    </source>
</evidence>
<evidence type="ECO:0000313" key="2">
    <source>
        <dbReference type="EMBL" id="NUB18438.1"/>
    </source>
</evidence>
<protein>
    <submittedName>
        <fullName evidence="2">Uncharacterized protein</fullName>
    </submittedName>
</protein>
<evidence type="ECO:0000313" key="3">
    <source>
        <dbReference type="Proteomes" id="UP000639419"/>
    </source>
</evidence>
<proteinExistence type="predicted"/>
<sequence length="96" mass="10779">MLSPRTRPPRSPCHSPRPARPPPIPRRSLGPAGRLPLNGSTLIRLICRAAEDREPSRKPSIPWRLCISILKCSHYRRWKVSAQDRSIAIPTAMPNG</sequence>
<dbReference type="Proteomes" id="UP000639419">
    <property type="component" value="Unassembled WGS sequence"/>
</dbReference>
<name>A0ABX2KS32_9PROT</name>
<gene>
    <name evidence="2" type="ORF">GBZ26_04270</name>
</gene>